<dbReference type="AlphaFoldDB" id="A0AA40TWU3"/>
<dbReference type="EMBL" id="LJRO01000056">
    <property type="protein sequence ID" value="KPZ06567.1"/>
    <property type="molecule type" value="Genomic_DNA"/>
</dbReference>
<organism evidence="1 2">
    <name type="scientific">Pseudomonas tremae</name>
    <dbReference type="NCBI Taxonomy" id="200454"/>
    <lineage>
        <taxon>Bacteria</taxon>
        <taxon>Pseudomonadati</taxon>
        <taxon>Pseudomonadota</taxon>
        <taxon>Gammaproteobacteria</taxon>
        <taxon>Pseudomonadales</taxon>
        <taxon>Pseudomonadaceae</taxon>
        <taxon>Pseudomonas</taxon>
    </lineage>
</organism>
<proteinExistence type="predicted"/>
<evidence type="ECO:0000313" key="1">
    <source>
        <dbReference type="EMBL" id="KPZ06567.1"/>
    </source>
</evidence>
<reference evidence="1 2" key="1">
    <citation type="submission" date="2015-09" db="EMBL/GenBank/DDBJ databases">
        <title>Genome announcement of multiple Pseudomonas syringae strains.</title>
        <authorList>
            <person name="Thakur S."/>
            <person name="Wang P.W."/>
            <person name="Gong Y."/>
            <person name="Weir B.S."/>
            <person name="Guttman D.S."/>
        </authorList>
    </citation>
    <scope>NUCLEOTIDE SEQUENCE [LARGE SCALE GENOMIC DNA]</scope>
    <source>
        <strain evidence="1 2">ICMP9151</strain>
    </source>
</reference>
<comment type="caution">
    <text evidence="1">The sequence shown here is derived from an EMBL/GenBank/DDBJ whole genome shotgun (WGS) entry which is preliminary data.</text>
</comment>
<name>A0AA40TWU3_9PSED</name>
<evidence type="ECO:0000313" key="2">
    <source>
        <dbReference type="Proteomes" id="UP000050523"/>
    </source>
</evidence>
<dbReference type="Proteomes" id="UP000050523">
    <property type="component" value="Unassembled WGS sequence"/>
</dbReference>
<sequence length="43" mass="4985">MHTDILRTELLGDALGNPQVMHGVLSNQNYAFDRHIEQRQFFA</sequence>
<protein>
    <submittedName>
        <fullName evidence="1">Feruloyl-CoA synthase</fullName>
    </submittedName>
</protein>
<accession>A0AA40TWU3</accession>
<gene>
    <name evidence="1" type="ORF">ALO43_200492</name>
</gene>